<proteinExistence type="predicted"/>
<evidence type="ECO:0000313" key="1">
    <source>
        <dbReference type="EMBL" id="KAJ1360063.1"/>
    </source>
</evidence>
<dbReference type="EMBL" id="JAHQIW010003769">
    <property type="protein sequence ID" value="KAJ1360063.1"/>
    <property type="molecule type" value="Genomic_DNA"/>
</dbReference>
<comment type="caution">
    <text evidence="1">The sequence shown here is derived from an EMBL/GenBank/DDBJ whole genome shotgun (WGS) entry which is preliminary data.</text>
</comment>
<dbReference type="AlphaFoldDB" id="A0AAD5MQQ4"/>
<keyword evidence="2" id="KW-1185">Reference proteome</keyword>
<sequence>MGYSQEQLKSMSQSILQKFGSGFESSVVRRNQGYNVHIVSNSYGASPVSKSWDAGMPKYHNPANYEQLAPPAPRYKHK</sequence>
<organism evidence="1 2">
    <name type="scientific">Parelaphostrongylus tenuis</name>
    <name type="common">Meningeal worm</name>
    <dbReference type="NCBI Taxonomy" id="148309"/>
    <lineage>
        <taxon>Eukaryota</taxon>
        <taxon>Metazoa</taxon>
        <taxon>Ecdysozoa</taxon>
        <taxon>Nematoda</taxon>
        <taxon>Chromadorea</taxon>
        <taxon>Rhabditida</taxon>
        <taxon>Rhabditina</taxon>
        <taxon>Rhabditomorpha</taxon>
        <taxon>Strongyloidea</taxon>
        <taxon>Metastrongylidae</taxon>
        <taxon>Parelaphostrongylus</taxon>
    </lineage>
</organism>
<evidence type="ECO:0000313" key="2">
    <source>
        <dbReference type="Proteomes" id="UP001196413"/>
    </source>
</evidence>
<dbReference type="Proteomes" id="UP001196413">
    <property type="component" value="Unassembled WGS sequence"/>
</dbReference>
<reference evidence="1" key="1">
    <citation type="submission" date="2021-06" db="EMBL/GenBank/DDBJ databases">
        <title>Parelaphostrongylus tenuis whole genome reference sequence.</title>
        <authorList>
            <person name="Garwood T.J."/>
            <person name="Larsen P.A."/>
            <person name="Fountain-Jones N.M."/>
            <person name="Garbe J.R."/>
            <person name="Macchietto M.G."/>
            <person name="Kania S.A."/>
            <person name="Gerhold R.W."/>
            <person name="Richards J.E."/>
            <person name="Wolf T.M."/>
        </authorList>
    </citation>
    <scope>NUCLEOTIDE SEQUENCE</scope>
    <source>
        <strain evidence="1">MNPRO001-30</strain>
        <tissue evidence="1">Meninges</tissue>
    </source>
</reference>
<name>A0AAD5MQQ4_PARTN</name>
<protein>
    <submittedName>
        <fullName evidence="1">Uncharacterized protein</fullName>
    </submittedName>
</protein>
<accession>A0AAD5MQQ4</accession>
<gene>
    <name evidence="1" type="ORF">KIN20_018944</name>
</gene>